<sequence length="108" mass="12671">MHSLTYSHPSLNIDLLDSFTFYGSLLTSPLIPRLSSFSYASLFQDLFERSYDRARRSLVHAIEHADRLFRDLPDRKRRFYVKQTRRKLREINLGEAIKGLEVQQADPA</sequence>
<keyword evidence="2" id="KW-1185">Reference proteome</keyword>
<dbReference type="RefSeq" id="WP_289608517.1">
    <property type="nucleotide sequence ID" value="NZ_JAUDCG010000072.1"/>
</dbReference>
<accession>A0ABT7UEN7</accession>
<organism evidence="1 2">
    <name type="scientific">Amedibacillus dolichus</name>
    <dbReference type="NCBI Taxonomy" id="31971"/>
    <lineage>
        <taxon>Bacteria</taxon>
        <taxon>Bacillati</taxon>
        <taxon>Bacillota</taxon>
        <taxon>Erysipelotrichia</taxon>
        <taxon>Erysipelotrichales</taxon>
        <taxon>Erysipelotrichaceae</taxon>
        <taxon>Amedibacillus</taxon>
    </lineage>
</organism>
<comment type="caution">
    <text evidence="1">The sequence shown here is derived from an EMBL/GenBank/DDBJ whole genome shotgun (WGS) entry which is preliminary data.</text>
</comment>
<name>A0ABT7UEN7_9FIRM</name>
<proteinExistence type="predicted"/>
<reference evidence="2" key="2">
    <citation type="submission" date="2023-06" db="EMBL/GenBank/DDBJ databases">
        <title>Identification and characterization of horizontal gene transfer across gut microbiota members of farm animals based on homology search.</title>
        <authorList>
            <person name="Zeman M."/>
            <person name="Kubasova T."/>
            <person name="Jahodarova E."/>
            <person name="Nykrynova M."/>
            <person name="Rychlik I."/>
        </authorList>
    </citation>
    <scope>NUCLEOTIDE SEQUENCE [LARGE SCALE GENOMIC DNA]</scope>
    <source>
        <strain evidence="2">ET39</strain>
    </source>
</reference>
<dbReference type="EMBL" id="JAUDCG010000072">
    <property type="protein sequence ID" value="MDM8158091.1"/>
    <property type="molecule type" value="Genomic_DNA"/>
</dbReference>
<gene>
    <name evidence="1" type="ORF">QUV96_10670</name>
</gene>
<reference evidence="1 2" key="3">
    <citation type="submission" date="2023-06" db="EMBL/GenBank/DDBJ databases">
        <authorList>
            <person name="Zeman M."/>
            <person name="Kubasova T."/>
            <person name="Jahodarova E."/>
            <person name="Nykrynova M."/>
            <person name="Rychlik I."/>
        </authorList>
    </citation>
    <scope>NUCLEOTIDE SEQUENCE [LARGE SCALE GENOMIC DNA]</scope>
    <source>
        <strain evidence="1 2">ET39</strain>
    </source>
</reference>
<evidence type="ECO:0000313" key="2">
    <source>
        <dbReference type="Proteomes" id="UP001529340"/>
    </source>
</evidence>
<evidence type="ECO:0000313" key="1">
    <source>
        <dbReference type="EMBL" id="MDM8158091.1"/>
    </source>
</evidence>
<dbReference type="Proteomes" id="UP001529340">
    <property type="component" value="Unassembled WGS sequence"/>
</dbReference>
<reference evidence="1 2" key="1">
    <citation type="submission" date="2023-06" db="EMBL/GenBank/DDBJ databases">
        <title>Identification and characterization of horizontal gene transfer across gut microbiota members of farm animals based on homology search.</title>
        <authorList>
            <person name="Schwarzerova J."/>
            <person name="Nykrynova M."/>
            <person name="Jureckova K."/>
            <person name="Cejkova D."/>
            <person name="Rychlik I."/>
        </authorList>
    </citation>
    <scope>NUCLEOTIDE SEQUENCE [LARGE SCALE GENOMIC DNA]</scope>
    <source>
        <strain evidence="1 2">ET39</strain>
    </source>
</reference>
<feature type="non-terminal residue" evidence="1">
    <location>
        <position position="108"/>
    </location>
</feature>
<protein>
    <submittedName>
        <fullName evidence="1">Uncharacterized protein</fullName>
    </submittedName>
</protein>